<keyword evidence="3" id="KW-0560">Oxidoreductase</keyword>
<evidence type="ECO:0000256" key="2">
    <source>
        <dbReference type="ARBA" id="ARBA00022857"/>
    </source>
</evidence>
<dbReference type="PANTHER" id="PTHR24320">
    <property type="entry name" value="RETINOL DEHYDROGENASE"/>
    <property type="match status" value="1"/>
</dbReference>
<dbReference type="PaxDb" id="6239-K10H10.6"/>
<dbReference type="Gene3D" id="3.40.50.720">
    <property type="entry name" value="NAD(P)-binding Rossmann-like Domain"/>
    <property type="match status" value="1"/>
</dbReference>
<dbReference type="STRING" id="6239.K10H10.6.1"/>
<evidence type="ECO:0000313" key="5">
    <source>
        <dbReference type="EMBL" id="CAB05784.2"/>
    </source>
</evidence>
<organism evidence="5 6">
    <name type="scientific">Caenorhabditis elegans</name>
    <dbReference type="NCBI Taxonomy" id="6239"/>
    <lineage>
        <taxon>Eukaryota</taxon>
        <taxon>Metazoa</taxon>
        <taxon>Ecdysozoa</taxon>
        <taxon>Nematoda</taxon>
        <taxon>Chromadorea</taxon>
        <taxon>Rhabditida</taxon>
        <taxon>Rhabditina</taxon>
        <taxon>Rhabditomorpha</taxon>
        <taxon>Rhabditoidea</taxon>
        <taxon>Rhabditidae</taxon>
        <taxon>Peloderinae</taxon>
        <taxon>Caenorhabditis</taxon>
    </lineage>
</organism>
<dbReference type="GO" id="GO:0016491">
    <property type="term" value="F:oxidoreductase activity"/>
    <property type="evidence" value="ECO:0007669"/>
    <property type="project" value="UniProtKB-KW"/>
</dbReference>
<dbReference type="Proteomes" id="UP000001940">
    <property type="component" value="Chromosome II"/>
</dbReference>
<dbReference type="SMR" id="Q9XU55"/>
<dbReference type="InterPro" id="IPR057326">
    <property type="entry name" value="KR_dom"/>
</dbReference>
<dbReference type="PhylomeDB" id="Q9XU55"/>
<keyword evidence="2" id="KW-0521">NADP</keyword>
<dbReference type="InterPro" id="IPR002347">
    <property type="entry name" value="SDR_fam"/>
</dbReference>
<dbReference type="eggNOG" id="KOG1208">
    <property type="taxonomic scope" value="Eukaryota"/>
</dbReference>
<evidence type="ECO:0000256" key="1">
    <source>
        <dbReference type="ARBA" id="ARBA00006484"/>
    </source>
</evidence>
<protein>
    <submittedName>
        <fullName evidence="5">DeHydrogenases, Short chain</fullName>
    </submittedName>
</protein>
<evidence type="ECO:0000259" key="4">
    <source>
        <dbReference type="SMART" id="SM00822"/>
    </source>
</evidence>
<sequence>MPETKRVRQFHSRTYADEVLKGIDVAGKTYAITGTTSGIGVDTAEVLALAGAHVVLINRNLRASETQKRKILEKKPDAKVDIIYCDLSDLKTARKAGEEYLKKKWPIHGLILNAGVFQPAVAKTKDGLESHFGVNVLAHFTLLRILLPVVRLSAPSRIVILSSTLSSRHGFKKSMGITEKLKILQEEKASASSLQLYGASKMADMLIAFKLHRDEYKNEISTYFVHPGDGVRTDIFRDSTLGKVLTVLSTPCIKNCSQGAATTVYCATHPEVEKISGKYWESCWDNDKIDKKTARDEELQEALWKKLEELDDGINGQVTAF</sequence>
<dbReference type="AlphaFoldDB" id="Q9XU55"/>
<dbReference type="InParanoid" id="Q9XU55"/>
<dbReference type="WormBase" id="K10H10.6">
    <property type="protein sequence ID" value="CE53999"/>
    <property type="gene ID" value="WBGene00010762"/>
</dbReference>
<keyword evidence="6" id="KW-1185">Reference proteome</keyword>
<evidence type="ECO:0000313" key="6">
    <source>
        <dbReference type="Proteomes" id="UP000001940"/>
    </source>
</evidence>
<dbReference type="SUPFAM" id="SSF51735">
    <property type="entry name" value="NAD(P)-binding Rossmann-fold domains"/>
    <property type="match status" value="1"/>
</dbReference>
<dbReference type="FunCoup" id="Q9XU55">
    <property type="interactions" value="1160"/>
</dbReference>
<name>Q9XU55_CAEEL</name>
<dbReference type="Pfam" id="PF00106">
    <property type="entry name" value="adh_short"/>
    <property type="match status" value="1"/>
</dbReference>
<reference evidence="5 6" key="1">
    <citation type="journal article" date="1998" name="Science">
        <title>Genome sequence of the nematode C. elegans: a platform for investigating biology.</title>
        <authorList>
            <consortium name="The C. elegans sequencing consortium"/>
            <person name="Sulson J.E."/>
            <person name="Waterston R."/>
        </authorList>
    </citation>
    <scope>NUCLEOTIDE SEQUENCE [LARGE SCALE GENOMIC DNA]</scope>
    <source>
        <strain evidence="5 6">Bristol N2</strain>
    </source>
</reference>
<dbReference type="AGR" id="WB:WBGene00010762"/>
<evidence type="ECO:0000256" key="3">
    <source>
        <dbReference type="ARBA" id="ARBA00023002"/>
    </source>
</evidence>
<dbReference type="PANTHER" id="PTHR24320:SF282">
    <property type="entry name" value="WW DOMAIN-CONTAINING OXIDOREDUCTASE"/>
    <property type="match status" value="1"/>
</dbReference>
<proteinExistence type="inferred from homology"/>
<dbReference type="HOGENOM" id="CLU_010194_44_0_1"/>
<dbReference type="EMBL" id="BX284602">
    <property type="protein sequence ID" value="CAB05784.2"/>
    <property type="molecule type" value="Genomic_DNA"/>
</dbReference>
<dbReference type="OrthoDB" id="191139at2759"/>
<dbReference type="InterPro" id="IPR036291">
    <property type="entry name" value="NAD(P)-bd_dom_sf"/>
</dbReference>
<comment type="similarity">
    <text evidence="1">Belongs to the short-chain dehydrogenases/reductases (SDR) family.</text>
</comment>
<accession>Q9XU55</accession>
<gene>
    <name evidence="5" type="ORF">CELE_K10H10.6</name>
    <name evidence="5 7" type="ORF">K10H10.6</name>
</gene>
<dbReference type="UCSC" id="K10H10.6">
    <property type="organism name" value="c. elegans"/>
</dbReference>
<dbReference type="SMART" id="SM00822">
    <property type="entry name" value="PKS_KR"/>
    <property type="match status" value="1"/>
</dbReference>
<dbReference type="PIR" id="T23597">
    <property type="entry name" value="T23597"/>
</dbReference>
<evidence type="ECO:0000313" key="7">
    <source>
        <dbReference type="WormBase" id="K10H10.6"/>
    </source>
</evidence>
<feature type="domain" description="Ketoreductase" evidence="4">
    <location>
        <begin position="28"/>
        <end position="205"/>
    </location>
</feature>